<dbReference type="RefSeq" id="WP_248359451.1">
    <property type="nucleotide sequence ID" value="NZ_AP025591.1"/>
</dbReference>
<gene>
    <name evidence="2" type="ORF">AMOR_11370</name>
</gene>
<feature type="domain" description="Enoyl reductase (ER)" evidence="1">
    <location>
        <begin position="10"/>
        <end position="310"/>
    </location>
</feature>
<dbReference type="Proteomes" id="UP001162891">
    <property type="component" value="Chromosome"/>
</dbReference>
<evidence type="ECO:0000313" key="3">
    <source>
        <dbReference type="Proteomes" id="UP001162891"/>
    </source>
</evidence>
<proteinExistence type="predicted"/>
<dbReference type="SMART" id="SM00829">
    <property type="entry name" value="PKS_ER"/>
    <property type="match status" value="1"/>
</dbReference>
<sequence>MKIVEYDAYGPPDVLRIRDVARPRPGRGALLVRVRAAALNPKDVLVRSGRFRLLTGRRFPKRVGFDWAGEIAGVGAGVAGIAEGASYYGMLDGYQGGACAEYLVASPRDCAPMPAGLDFVRAAAIPLAASTALQALRDVARLVPGARVLVNGASGGVGSFAIQVARILGAHVTATASAPNLDLCRRLGAHEAIDYGAADALAAPARYDVVLDVFGNRSLAAARRALGRSGVYVTTVPKLRTFVDTALTLVRSPRARTVVVRPRARDLVWLAERVAEGRLVPVVEQEYPLERIAEAEAHAGSKHVRGKIVVRID</sequence>
<dbReference type="InterPro" id="IPR052733">
    <property type="entry name" value="Chloroplast_QOR"/>
</dbReference>
<protein>
    <submittedName>
        <fullName evidence="2">Oxidoreductase</fullName>
    </submittedName>
</protein>
<dbReference type="Gene3D" id="3.90.180.10">
    <property type="entry name" value="Medium-chain alcohol dehydrogenases, catalytic domain"/>
    <property type="match status" value="1"/>
</dbReference>
<name>A0ABN6MMG3_9BACT</name>
<dbReference type="SUPFAM" id="SSF50129">
    <property type="entry name" value="GroES-like"/>
    <property type="match status" value="1"/>
</dbReference>
<organism evidence="2 3">
    <name type="scientific">Anaeromyxobacter oryzae</name>
    <dbReference type="NCBI Taxonomy" id="2918170"/>
    <lineage>
        <taxon>Bacteria</taxon>
        <taxon>Pseudomonadati</taxon>
        <taxon>Myxococcota</taxon>
        <taxon>Myxococcia</taxon>
        <taxon>Myxococcales</taxon>
        <taxon>Cystobacterineae</taxon>
        <taxon>Anaeromyxobacteraceae</taxon>
        <taxon>Anaeromyxobacter</taxon>
    </lineage>
</organism>
<evidence type="ECO:0000259" key="1">
    <source>
        <dbReference type="SMART" id="SM00829"/>
    </source>
</evidence>
<dbReference type="InterPro" id="IPR020843">
    <property type="entry name" value="ER"/>
</dbReference>
<dbReference type="InterPro" id="IPR036291">
    <property type="entry name" value="NAD(P)-bd_dom_sf"/>
</dbReference>
<dbReference type="Pfam" id="PF08240">
    <property type="entry name" value="ADH_N"/>
    <property type="match status" value="1"/>
</dbReference>
<dbReference type="SUPFAM" id="SSF51735">
    <property type="entry name" value="NAD(P)-binding Rossmann-fold domains"/>
    <property type="match status" value="1"/>
</dbReference>
<dbReference type="InterPro" id="IPR011032">
    <property type="entry name" value="GroES-like_sf"/>
</dbReference>
<dbReference type="Pfam" id="PF13602">
    <property type="entry name" value="ADH_zinc_N_2"/>
    <property type="match status" value="1"/>
</dbReference>
<dbReference type="PANTHER" id="PTHR44013">
    <property type="entry name" value="ZINC-TYPE ALCOHOL DEHYDROGENASE-LIKE PROTEIN C16A3.02C"/>
    <property type="match status" value="1"/>
</dbReference>
<dbReference type="InterPro" id="IPR013154">
    <property type="entry name" value="ADH-like_N"/>
</dbReference>
<reference evidence="3" key="1">
    <citation type="journal article" date="2022" name="Int. J. Syst. Evol. Microbiol.">
        <title>Anaeromyxobacter oryzae sp. nov., Anaeromyxobacter diazotrophicus sp. nov. and Anaeromyxobacter paludicola sp. nov., isolated from paddy soils.</title>
        <authorList>
            <person name="Itoh H."/>
            <person name="Xu Z."/>
            <person name="Mise K."/>
            <person name="Masuda Y."/>
            <person name="Ushijima N."/>
            <person name="Hayakawa C."/>
            <person name="Shiratori Y."/>
            <person name="Senoo K."/>
        </authorList>
    </citation>
    <scope>NUCLEOTIDE SEQUENCE [LARGE SCALE GENOMIC DNA]</scope>
    <source>
        <strain evidence="3">Red232</strain>
    </source>
</reference>
<dbReference type="Gene3D" id="3.40.50.720">
    <property type="entry name" value="NAD(P)-binding Rossmann-like Domain"/>
    <property type="match status" value="1"/>
</dbReference>
<keyword evidence="3" id="KW-1185">Reference proteome</keyword>
<dbReference type="EMBL" id="AP025591">
    <property type="protein sequence ID" value="BDG02141.1"/>
    <property type="molecule type" value="Genomic_DNA"/>
</dbReference>
<dbReference type="PANTHER" id="PTHR44013:SF1">
    <property type="entry name" value="ZINC-TYPE ALCOHOL DEHYDROGENASE-LIKE PROTEIN C16A3.02C"/>
    <property type="match status" value="1"/>
</dbReference>
<evidence type="ECO:0000313" key="2">
    <source>
        <dbReference type="EMBL" id="BDG02141.1"/>
    </source>
</evidence>
<dbReference type="CDD" id="cd08267">
    <property type="entry name" value="MDR1"/>
    <property type="match status" value="1"/>
</dbReference>
<accession>A0ABN6MMG3</accession>